<keyword evidence="3" id="KW-0964">Secreted</keyword>
<comment type="caution">
    <text evidence="17">Lacks conserved residue(s) required for the propagation of feature annotation.</text>
</comment>
<keyword evidence="8 19" id="KW-0472">Membrane</keyword>
<feature type="transmembrane region" description="Helical" evidence="19">
    <location>
        <begin position="456"/>
        <end position="478"/>
    </location>
</feature>
<keyword evidence="20" id="KW-0732">Signal</keyword>
<sequence>MEETGRAMLRGLRLSAVQALFVYLCLCQAQWQSRQQGQGQLIQRQPVQNQLVQRQTPQQGSKPSHGVDPQTKKLSAPSQSCQVEDFDRVKCGEPAITSAECDAINCCFDGGLCFYGLAVTLQCTHDAQFIVVVAKEATLPPLSLDSITFAEETGAFCEPADTTSAFVIYQFPVSGCGTTMTEEDDYIVYENTMLSSYEVGMGPRGSITRDSSYKLMFQCRYSSSAVEALVVEVNALLPPPPIFQEGPLRVELKLANGVCTTKGCTDEDVYSSYYTEAEYPVTKVLRDPVHVEVLIMERTDPSIFLLLDHCWATSTQDPLSLPQWDLLFDGCPYTEDHYLTTMVPTSGLPYPNHHKRFVVKMFTFVDQDSLLPVQQMVFIHCSTSICYSAGGDHCRQACNRKRRALDAVIDSPRQVVVSSGEVIMIEDWPVFNMSRSEGPVSRKGEGQRVVSNLTSYGILGVIAVSIFGTSGLVAALLWRRKPRLQTVRV</sequence>
<comment type="subcellular location">
    <subcellularLocation>
        <location evidence="1">Cell membrane</location>
        <topology evidence="1">Single-pass type I membrane protein</topology>
    </subcellularLocation>
    <subcellularLocation>
        <location evidence="12">Zona pellucida</location>
    </subcellularLocation>
</comment>
<feature type="signal peptide" evidence="20">
    <location>
        <begin position="1"/>
        <end position="29"/>
    </location>
</feature>
<comment type="function">
    <text evidence="13">Component of the zona pellucida, an extracellular matrix surrounding oocytes which mediates sperm binding, induction of the acrosome reaction and prevents post-fertilization polyspermy. The zona pellucida is composed of 3 to 4 glycoproteins, ZP1, ZP2, ZP3, and ZP4. ZP4 may act as a sperm receptor.</text>
</comment>
<feature type="domain" description="ZP" evidence="21">
    <location>
        <begin position="122"/>
        <end position="401"/>
    </location>
</feature>
<name>A0A6P3VZ64_CLUHA</name>
<dbReference type="InterPro" id="IPR044913">
    <property type="entry name" value="P_trefoil_dom_sf"/>
</dbReference>
<evidence type="ECO:0000256" key="6">
    <source>
        <dbReference type="ARBA" id="ARBA00022692"/>
    </source>
</evidence>
<evidence type="ECO:0000313" key="24">
    <source>
        <dbReference type="RefSeq" id="XP_012684730.2"/>
    </source>
</evidence>
<evidence type="ECO:0000256" key="17">
    <source>
        <dbReference type="PROSITE-ProRule" id="PRU00779"/>
    </source>
</evidence>
<feature type="disulfide bond" evidence="17">
    <location>
        <begin position="81"/>
        <end position="107"/>
    </location>
</feature>
<dbReference type="InterPro" id="IPR048290">
    <property type="entry name" value="ZP_chr"/>
</dbReference>
<accession>A0A6P3VZ64</accession>
<evidence type="ECO:0000256" key="15">
    <source>
        <dbReference type="ARBA" id="ARBA00042273"/>
    </source>
</evidence>
<dbReference type="Gene3D" id="4.10.110.10">
    <property type="entry name" value="Spasmolytic Protein, domain 1"/>
    <property type="match status" value="1"/>
</dbReference>
<evidence type="ECO:0000256" key="18">
    <source>
        <dbReference type="SAM" id="MobiDB-lite"/>
    </source>
</evidence>
<dbReference type="GO" id="GO:0035805">
    <property type="term" value="C:egg coat"/>
    <property type="evidence" value="ECO:0007669"/>
    <property type="project" value="UniProtKB-SubCell"/>
</dbReference>
<dbReference type="Pfam" id="PF00100">
    <property type="entry name" value="Zona_pellucida"/>
    <property type="match status" value="1"/>
</dbReference>
<dbReference type="InterPro" id="IPR001507">
    <property type="entry name" value="ZP_dom"/>
</dbReference>
<evidence type="ECO:0000256" key="20">
    <source>
        <dbReference type="SAM" id="SignalP"/>
    </source>
</evidence>
<gene>
    <name evidence="24" type="primary">zp2l2</name>
</gene>
<evidence type="ECO:0000256" key="3">
    <source>
        <dbReference type="ARBA" id="ARBA00022525"/>
    </source>
</evidence>
<dbReference type="GO" id="GO:0032190">
    <property type="term" value="F:acrosin binding"/>
    <property type="evidence" value="ECO:0007669"/>
    <property type="project" value="TreeGrafter"/>
</dbReference>
<evidence type="ECO:0000256" key="16">
    <source>
        <dbReference type="ARBA" id="ARBA00042573"/>
    </source>
</evidence>
<dbReference type="GO" id="GO:0007339">
    <property type="term" value="P:binding of sperm to zona pellucida"/>
    <property type="evidence" value="ECO:0007669"/>
    <property type="project" value="TreeGrafter"/>
</dbReference>
<dbReference type="PROSITE" id="PS51448">
    <property type="entry name" value="P_TREFOIL_2"/>
    <property type="match status" value="1"/>
</dbReference>
<dbReference type="OrthoDB" id="8919081at2759"/>
<evidence type="ECO:0000256" key="10">
    <source>
        <dbReference type="ARBA" id="ARBA00023180"/>
    </source>
</evidence>
<keyword evidence="7 19" id="KW-1133">Transmembrane helix</keyword>
<reference evidence="24" key="1">
    <citation type="submission" date="2025-08" db="UniProtKB">
        <authorList>
            <consortium name="RefSeq"/>
        </authorList>
    </citation>
    <scope>IDENTIFICATION</scope>
</reference>
<feature type="chain" id="PRO_5027714274" description="Zona pellucida sperm-binding protein 4" evidence="20">
    <location>
        <begin position="30"/>
        <end position="489"/>
    </location>
</feature>
<dbReference type="CTD" id="559251"/>
<keyword evidence="11" id="KW-0278">Fertilization</keyword>
<organism evidence="23 24">
    <name type="scientific">Clupea harengus</name>
    <name type="common">Atlantic herring</name>
    <dbReference type="NCBI Taxonomy" id="7950"/>
    <lineage>
        <taxon>Eukaryota</taxon>
        <taxon>Metazoa</taxon>
        <taxon>Chordata</taxon>
        <taxon>Craniata</taxon>
        <taxon>Vertebrata</taxon>
        <taxon>Euteleostomi</taxon>
        <taxon>Actinopterygii</taxon>
        <taxon>Neopterygii</taxon>
        <taxon>Teleostei</taxon>
        <taxon>Clupei</taxon>
        <taxon>Clupeiformes</taxon>
        <taxon>Clupeoidei</taxon>
        <taxon>Clupeidae</taxon>
        <taxon>Clupea</taxon>
    </lineage>
</organism>
<dbReference type="PROSITE" id="PS51034">
    <property type="entry name" value="ZP_2"/>
    <property type="match status" value="1"/>
</dbReference>
<keyword evidence="4" id="KW-0272">Extracellular matrix</keyword>
<keyword evidence="10" id="KW-0325">Glycoprotein</keyword>
<dbReference type="PRINTS" id="PR00023">
    <property type="entry name" value="ZPELLUCIDA"/>
</dbReference>
<dbReference type="PANTHER" id="PTHR23343">
    <property type="entry name" value="ZONA PELLUCIDA SPERM-BINDING PROTEIN"/>
    <property type="match status" value="1"/>
</dbReference>
<evidence type="ECO:0000256" key="4">
    <source>
        <dbReference type="ARBA" id="ARBA00022530"/>
    </source>
</evidence>
<dbReference type="Pfam" id="PF00088">
    <property type="entry name" value="Trefoil"/>
    <property type="match status" value="1"/>
</dbReference>
<dbReference type="SUPFAM" id="SSF57492">
    <property type="entry name" value="Trefoil"/>
    <property type="match status" value="1"/>
</dbReference>
<feature type="region of interest" description="Disordered" evidence="18">
    <location>
        <begin position="52"/>
        <end position="79"/>
    </location>
</feature>
<feature type="compositionally biased region" description="Polar residues" evidence="18">
    <location>
        <begin position="52"/>
        <end position="62"/>
    </location>
</feature>
<feature type="domain" description="P-type" evidence="22">
    <location>
        <begin position="79"/>
        <end position="117"/>
    </location>
</feature>
<evidence type="ECO:0000313" key="23">
    <source>
        <dbReference type="Proteomes" id="UP000515152"/>
    </source>
</evidence>
<dbReference type="InterPro" id="IPR051148">
    <property type="entry name" value="Zona_Pellucida_Domain_gp"/>
</dbReference>
<evidence type="ECO:0000256" key="1">
    <source>
        <dbReference type="ARBA" id="ARBA00004251"/>
    </source>
</evidence>
<dbReference type="KEGG" id="char:105901780"/>
<feature type="disulfide bond" evidence="17">
    <location>
        <begin position="91"/>
        <end position="106"/>
    </location>
</feature>
<evidence type="ECO:0000256" key="12">
    <source>
        <dbReference type="ARBA" id="ARBA00024183"/>
    </source>
</evidence>
<dbReference type="Gene3D" id="2.60.40.4100">
    <property type="entry name" value="Zona pellucida, ZP-C domain"/>
    <property type="match status" value="1"/>
</dbReference>
<dbReference type="SMART" id="SM00241">
    <property type="entry name" value="ZP"/>
    <property type="match status" value="1"/>
</dbReference>
<dbReference type="InterPro" id="IPR042235">
    <property type="entry name" value="ZP-C_dom"/>
</dbReference>
<dbReference type="SMART" id="SM00018">
    <property type="entry name" value="PD"/>
    <property type="match status" value="1"/>
</dbReference>
<keyword evidence="5" id="KW-0165">Cleavage on pair of basic residues</keyword>
<evidence type="ECO:0000256" key="2">
    <source>
        <dbReference type="ARBA" id="ARBA00022475"/>
    </source>
</evidence>
<dbReference type="Pfam" id="PF23344">
    <property type="entry name" value="ZP-N"/>
    <property type="match status" value="1"/>
</dbReference>
<keyword evidence="2" id="KW-1003">Cell membrane</keyword>
<dbReference type="PANTHER" id="PTHR23343:SF31">
    <property type="entry name" value="ZONA PELLUCIDA SPERM-BINDING PROTEIN 4"/>
    <property type="match status" value="1"/>
</dbReference>
<dbReference type="InterPro" id="IPR055355">
    <property type="entry name" value="ZP-C"/>
</dbReference>
<evidence type="ECO:0000256" key="9">
    <source>
        <dbReference type="ARBA" id="ARBA00023157"/>
    </source>
</evidence>
<dbReference type="PROSITE" id="PS00682">
    <property type="entry name" value="ZP_1"/>
    <property type="match status" value="1"/>
</dbReference>
<evidence type="ECO:0000259" key="22">
    <source>
        <dbReference type="PROSITE" id="PS51448"/>
    </source>
</evidence>
<keyword evidence="9 17" id="KW-1015">Disulfide bond</keyword>
<evidence type="ECO:0000256" key="13">
    <source>
        <dbReference type="ARBA" id="ARBA00037545"/>
    </source>
</evidence>
<keyword evidence="23" id="KW-1185">Reference proteome</keyword>
<evidence type="ECO:0000256" key="14">
    <source>
        <dbReference type="ARBA" id="ARBA00040238"/>
    </source>
</evidence>
<evidence type="ECO:0000256" key="8">
    <source>
        <dbReference type="ARBA" id="ARBA00023136"/>
    </source>
</evidence>
<dbReference type="GO" id="GO:0005886">
    <property type="term" value="C:plasma membrane"/>
    <property type="evidence" value="ECO:0007669"/>
    <property type="project" value="UniProtKB-SubCell"/>
</dbReference>
<evidence type="ECO:0000256" key="19">
    <source>
        <dbReference type="SAM" id="Phobius"/>
    </source>
</evidence>
<dbReference type="InterPro" id="IPR000519">
    <property type="entry name" value="P_trefoil_dom"/>
</dbReference>
<dbReference type="Gene3D" id="2.60.40.3210">
    <property type="entry name" value="Zona pellucida, ZP-N domain"/>
    <property type="match status" value="1"/>
</dbReference>
<evidence type="ECO:0000259" key="21">
    <source>
        <dbReference type="PROSITE" id="PS51034"/>
    </source>
</evidence>
<dbReference type="CDD" id="cd00111">
    <property type="entry name" value="Trefoil"/>
    <property type="match status" value="1"/>
</dbReference>
<dbReference type="AlphaFoldDB" id="A0A6P3VZ64"/>
<evidence type="ECO:0000256" key="11">
    <source>
        <dbReference type="ARBA" id="ARBA00023279"/>
    </source>
</evidence>
<evidence type="ECO:0000256" key="7">
    <source>
        <dbReference type="ARBA" id="ARBA00022989"/>
    </source>
</evidence>
<keyword evidence="6 19" id="KW-0812">Transmembrane</keyword>
<protein>
    <recommendedName>
        <fullName evidence="14">Zona pellucida sperm-binding protein 4</fullName>
    </recommendedName>
    <alternativeName>
        <fullName evidence="16">Zona pellucida glycoprotein 4</fullName>
    </alternativeName>
    <alternativeName>
        <fullName evidence="15">Zona pellucida protein B</fullName>
    </alternativeName>
</protein>
<dbReference type="RefSeq" id="XP_012684730.2">
    <property type="nucleotide sequence ID" value="XM_012829276.2"/>
</dbReference>
<dbReference type="Proteomes" id="UP000515152">
    <property type="component" value="Chromosome 21"/>
</dbReference>
<dbReference type="InterPro" id="IPR017977">
    <property type="entry name" value="ZP_dom_CS"/>
</dbReference>
<dbReference type="GO" id="GO:0060468">
    <property type="term" value="P:prevention of polyspermy"/>
    <property type="evidence" value="ECO:0007669"/>
    <property type="project" value="TreeGrafter"/>
</dbReference>
<dbReference type="GO" id="GO:0035804">
    <property type="term" value="F:structural constituent of egg coat"/>
    <property type="evidence" value="ECO:0007669"/>
    <property type="project" value="TreeGrafter"/>
</dbReference>
<proteinExistence type="predicted"/>
<evidence type="ECO:0000256" key="5">
    <source>
        <dbReference type="ARBA" id="ARBA00022685"/>
    </source>
</evidence>
<dbReference type="GeneID" id="105901780"/>
<dbReference type="InterPro" id="IPR055356">
    <property type="entry name" value="ZP-N"/>
</dbReference>